<dbReference type="InterPro" id="IPR025139">
    <property type="entry name" value="DUF4062"/>
</dbReference>
<feature type="non-terminal residue" evidence="3">
    <location>
        <position position="1"/>
    </location>
</feature>
<evidence type="ECO:0000256" key="1">
    <source>
        <dbReference type="SAM" id="MobiDB-lite"/>
    </source>
</evidence>
<dbReference type="InterPro" id="IPR037214">
    <property type="entry name" value="TROVE_dom_sf"/>
</dbReference>
<feature type="domain" description="TROVE" evidence="2">
    <location>
        <begin position="1"/>
        <end position="420"/>
    </location>
</feature>
<feature type="region of interest" description="Disordered" evidence="1">
    <location>
        <begin position="137"/>
        <end position="171"/>
    </location>
</feature>
<sequence length="1031" mass="116278">MKAPQQVRGFEPEKGLHNHILYSSHLARSSGISLENRILAQASAAVRTPAAHTSPTGLHSRHRDKLHLAAGSLTATTSPARLPTRLSATAVPDLSCTLLGSQHMLLSQRTAQGLPSAVGAPTAGRHLQPSSLISVWGRRGADKEEVPSPSEQPAGDPQLHTGSTLQSLIPGCYPDRQAAEDVEEMAVEIPVPELELRETSREQEDVWETMGEFPDFHDTSKRLEEELRDKKRSGKRMKLSQPETWERQLSLMGNKARTWEQLIDNEALPFMAMLRNLRSMITAGISDQHHSKILQRLTDKESVIRSRQLPFRFLSAYKVMLVLGQAAKPSDGPSSILKSILNLLPKASRCKAMEWDTTRRRRLRATLGVHFVYRLYKKRKALQQKASQRKYSNKLLGRYREALEKAIQISCKHNIPPLPGRTLILFRAEHTMHRPCKGSEDICCPFSSEEEKLTPTVKEVAALLGLMIASSCEHAQMVLISDENCKAVELQAGSLLDNIKHVMEQIEKFDEDSHNEPSFYEYFAGYIDQKVKFDTIIFLEAPTSESEVTYALHQYKKEVNSEALVVKVVLSKRPKKEIKPKTEKNCMLLYGFSEQILKFIAERGSSRLLDHVEQIDRLYRIPPEDGAKEQMARVTDICPLLPTPAVRWRNVRVFISSTFRDMHGERDVLVRLIFPELRRRAALYCLSVQEVELRWGVTEEEMVEMCLSEVCRSQLFVGILGERYGLVPTEISIPDQHQFDWLKTVPPGLSVTELEIRQFESLHPDSAKDRTFFYLRTPELIRSVPVSWRAEFAAESGDAKSKMADLKCRVLQSGAKTTRDYPAEWGGVADGKPFAKGLETFGKAVLEDLWGALLEQFVQKDDDSEESSEVTAQEVYQEAQERLCHGRKKLVATAAAKIRVMQKGGLVFIPTEPGEGKTAALANELKKTSDKPQKTPSFDVISYFASASQSADRVEQLLRCLIQWLKQRLGKEVELPSTYRELLSDFYSQLDAISGNRPNKPLAILIDDADRLQNAQGQLVSDWIPQHLPQV</sequence>
<organism evidence="3 4">
    <name type="scientific">Atractosteus spatula</name>
    <name type="common">Alligator gar</name>
    <name type="synonym">Lepisosteus spatula</name>
    <dbReference type="NCBI Taxonomy" id="7917"/>
    <lineage>
        <taxon>Eukaryota</taxon>
        <taxon>Metazoa</taxon>
        <taxon>Chordata</taxon>
        <taxon>Craniata</taxon>
        <taxon>Vertebrata</taxon>
        <taxon>Euteleostomi</taxon>
        <taxon>Actinopterygii</taxon>
        <taxon>Neopterygii</taxon>
        <taxon>Holostei</taxon>
        <taxon>Semionotiformes</taxon>
        <taxon>Lepisosteidae</taxon>
        <taxon>Atractosteus</taxon>
    </lineage>
</organism>
<dbReference type="InterPro" id="IPR008858">
    <property type="entry name" value="TROVE_dom"/>
</dbReference>
<evidence type="ECO:0000313" key="3">
    <source>
        <dbReference type="EMBL" id="MBN3316840.1"/>
    </source>
</evidence>
<dbReference type="GO" id="GO:0000722">
    <property type="term" value="P:telomere maintenance via recombination"/>
    <property type="evidence" value="ECO:0007669"/>
    <property type="project" value="TreeGrafter"/>
</dbReference>
<dbReference type="AlphaFoldDB" id="A0A8J7NRK2"/>
<feature type="non-terminal residue" evidence="3">
    <location>
        <position position="1031"/>
    </location>
</feature>
<dbReference type="GO" id="GO:0005697">
    <property type="term" value="C:telomerase holoenzyme complex"/>
    <property type="evidence" value="ECO:0007669"/>
    <property type="project" value="TreeGrafter"/>
</dbReference>
<reference evidence="3" key="1">
    <citation type="journal article" date="2021" name="Cell">
        <title>Tracing the genetic footprints of vertebrate landing in non-teleost ray-finned fishes.</title>
        <authorList>
            <person name="Bi X."/>
            <person name="Wang K."/>
            <person name="Yang L."/>
            <person name="Pan H."/>
            <person name="Jiang H."/>
            <person name="Wei Q."/>
            <person name="Fang M."/>
            <person name="Yu H."/>
            <person name="Zhu C."/>
            <person name="Cai Y."/>
            <person name="He Y."/>
            <person name="Gan X."/>
            <person name="Zeng H."/>
            <person name="Yu D."/>
            <person name="Zhu Y."/>
            <person name="Jiang H."/>
            <person name="Qiu Q."/>
            <person name="Yang H."/>
            <person name="Zhang Y.E."/>
            <person name="Wang W."/>
            <person name="Zhu M."/>
            <person name="He S."/>
            <person name="Zhang G."/>
        </authorList>
    </citation>
    <scope>NUCLEOTIDE SEQUENCE</scope>
    <source>
        <strain evidence="3">Allg_001</strain>
    </source>
</reference>
<accession>A0A8J7NRK2</accession>
<dbReference type="Gene3D" id="3.40.50.300">
    <property type="entry name" value="P-loop containing nucleotide triphosphate hydrolases"/>
    <property type="match status" value="1"/>
</dbReference>
<proteinExistence type="predicted"/>
<dbReference type="Proteomes" id="UP000736164">
    <property type="component" value="Unassembled WGS sequence"/>
</dbReference>
<dbReference type="Pfam" id="PF19334">
    <property type="entry name" value="DUF5920"/>
    <property type="match status" value="1"/>
</dbReference>
<dbReference type="EMBL" id="JAAWVO010031980">
    <property type="protein sequence ID" value="MBN3316840.1"/>
    <property type="molecule type" value="Genomic_DNA"/>
</dbReference>
<dbReference type="GO" id="GO:0003720">
    <property type="term" value="F:telomerase activity"/>
    <property type="evidence" value="ECO:0007669"/>
    <property type="project" value="TreeGrafter"/>
</dbReference>
<dbReference type="InterPro" id="IPR052652">
    <property type="entry name" value="Telomerase_Complex_Comp"/>
</dbReference>
<gene>
    <name evidence="3" type="primary">Tep1_2</name>
    <name evidence="3" type="ORF">GTO95_0004014</name>
</gene>
<comment type="caution">
    <text evidence="3">The sequence shown here is derived from an EMBL/GenBank/DDBJ whole genome shotgun (WGS) entry which is preliminary data.</text>
</comment>
<evidence type="ECO:0000313" key="4">
    <source>
        <dbReference type="Proteomes" id="UP000736164"/>
    </source>
</evidence>
<dbReference type="PANTHER" id="PTHR44791">
    <property type="entry name" value="TELOMERASE PROTEIN COMPONENT 1 TEP1"/>
    <property type="match status" value="1"/>
</dbReference>
<dbReference type="InterPro" id="IPR027417">
    <property type="entry name" value="P-loop_NTPase"/>
</dbReference>
<dbReference type="SUPFAM" id="SSF140864">
    <property type="entry name" value="TROVE domain-like"/>
    <property type="match status" value="1"/>
</dbReference>
<dbReference type="Pfam" id="PF05731">
    <property type="entry name" value="TROVE"/>
    <property type="match status" value="1"/>
</dbReference>
<keyword evidence="4" id="KW-1185">Reference proteome</keyword>
<dbReference type="InterPro" id="IPR045804">
    <property type="entry name" value="DUF5920"/>
</dbReference>
<dbReference type="PROSITE" id="PS50988">
    <property type="entry name" value="TROVE"/>
    <property type="match status" value="1"/>
</dbReference>
<dbReference type="Gene3D" id="3.40.50.410">
    <property type="entry name" value="von Willebrand factor, type A domain"/>
    <property type="match status" value="1"/>
</dbReference>
<name>A0A8J7NRK2_ATRSP</name>
<dbReference type="PANTHER" id="PTHR44791:SF1">
    <property type="entry name" value="TELOMERASE PROTEIN COMPONENT 1"/>
    <property type="match status" value="1"/>
</dbReference>
<protein>
    <submittedName>
        <fullName evidence="3">TEP1 protein</fullName>
    </submittedName>
</protein>
<evidence type="ECO:0000259" key="2">
    <source>
        <dbReference type="PROSITE" id="PS50988"/>
    </source>
</evidence>
<dbReference type="InterPro" id="IPR036465">
    <property type="entry name" value="vWFA_dom_sf"/>
</dbReference>
<dbReference type="Pfam" id="PF13271">
    <property type="entry name" value="DUF4062"/>
    <property type="match status" value="1"/>
</dbReference>
<dbReference type="GO" id="GO:0070034">
    <property type="term" value="F:telomerase RNA binding"/>
    <property type="evidence" value="ECO:0007669"/>
    <property type="project" value="TreeGrafter"/>
</dbReference>